<dbReference type="AlphaFoldDB" id="A0A238ZTG4"/>
<dbReference type="InterPro" id="IPR011913">
    <property type="entry name" value="RfaE_dom_I"/>
</dbReference>
<organism evidence="4 5">
    <name type="scientific">Humidesulfovibrio mexicanus</name>
    <dbReference type="NCBI Taxonomy" id="147047"/>
    <lineage>
        <taxon>Bacteria</taxon>
        <taxon>Pseudomonadati</taxon>
        <taxon>Thermodesulfobacteriota</taxon>
        <taxon>Desulfovibrionia</taxon>
        <taxon>Desulfovibrionales</taxon>
        <taxon>Desulfovibrionaceae</taxon>
        <taxon>Humidesulfovibrio</taxon>
    </lineage>
</organism>
<evidence type="ECO:0000256" key="1">
    <source>
        <dbReference type="ARBA" id="ARBA00022679"/>
    </source>
</evidence>
<dbReference type="FunFam" id="3.40.1190.20:FF:000002">
    <property type="entry name" value="Bifunctional protein HldE"/>
    <property type="match status" value="1"/>
</dbReference>
<evidence type="ECO:0000313" key="5">
    <source>
        <dbReference type="Proteomes" id="UP000198324"/>
    </source>
</evidence>
<dbReference type="PROSITE" id="PS00583">
    <property type="entry name" value="PFKB_KINASES_1"/>
    <property type="match status" value="1"/>
</dbReference>
<keyword evidence="1" id="KW-0808">Transferase</keyword>
<dbReference type="GO" id="GO:0005829">
    <property type="term" value="C:cytosol"/>
    <property type="evidence" value="ECO:0007669"/>
    <property type="project" value="TreeGrafter"/>
</dbReference>
<evidence type="ECO:0000259" key="3">
    <source>
        <dbReference type="Pfam" id="PF00294"/>
    </source>
</evidence>
<protein>
    <submittedName>
        <fullName evidence="4">RfaE bifunctional protein, domain I</fullName>
    </submittedName>
</protein>
<dbReference type="GO" id="GO:0016773">
    <property type="term" value="F:phosphotransferase activity, alcohol group as acceptor"/>
    <property type="evidence" value="ECO:0007669"/>
    <property type="project" value="InterPro"/>
</dbReference>
<dbReference type="NCBIfam" id="TIGR02198">
    <property type="entry name" value="rfaE_dom_I"/>
    <property type="match status" value="1"/>
</dbReference>
<dbReference type="CDD" id="cd01172">
    <property type="entry name" value="RfaE_like"/>
    <property type="match status" value="1"/>
</dbReference>
<gene>
    <name evidence="4" type="ORF">SAMN04488503_1599</name>
</gene>
<keyword evidence="5" id="KW-1185">Reference proteome</keyword>
<dbReference type="PANTHER" id="PTHR46969">
    <property type="entry name" value="BIFUNCTIONAL PROTEIN HLDE"/>
    <property type="match status" value="1"/>
</dbReference>
<name>A0A238ZTG4_9BACT</name>
<dbReference type="RefSeq" id="WP_327438373.1">
    <property type="nucleotide sequence ID" value="NZ_FZOC01000003.1"/>
</dbReference>
<dbReference type="GO" id="GO:0033785">
    <property type="term" value="F:heptose 7-phosphate kinase activity"/>
    <property type="evidence" value="ECO:0007669"/>
    <property type="project" value="TreeGrafter"/>
</dbReference>
<dbReference type="Gene3D" id="3.40.1190.20">
    <property type="match status" value="1"/>
</dbReference>
<dbReference type="SUPFAM" id="SSF53613">
    <property type="entry name" value="Ribokinase-like"/>
    <property type="match status" value="1"/>
</dbReference>
<dbReference type="Pfam" id="PF00294">
    <property type="entry name" value="PfkB"/>
    <property type="match status" value="1"/>
</dbReference>
<sequence length="353" mass="37555">MTDMNALLDQMQGKRVMIIGDLMLDHYTFGQVSRISPEAPVPVVEVIREEYVLGGAGNVALNINAMGGQALLAGVIGTDRDGESLNALLRESAVETRLVHADRRRTTRKTRIIANNQQIVRVDREDADPLTESVVGELLEILREHSQDIDIIIVSDYGKGVVTAPLMDALRSLKGAHGRRPRILVDPKPQNYDLYQGVDILTPNAKEAGEGAAMPCSWPLGPATVGQALFRRLDCQHLLITLGPQGMALFESRNSARHIPTFARTVFDVTGAGDTVIATLALALAAGAPLVDAAVLANHAAGIVVGQVGAATPTVDGLRQAVQSRPAQPMATLPGMDETAFAARAVYGARSLG</sequence>
<dbReference type="InterPro" id="IPR029056">
    <property type="entry name" value="Ribokinase-like"/>
</dbReference>
<keyword evidence="2" id="KW-0418">Kinase</keyword>
<feature type="domain" description="Carbohydrate kinase PfkB" evidence="3">
    <location>
        <begin position="15"/>
        <end position="313"/>
    </location>
</feature>
<dbReference type="GO" id="GO:0033786">
    <property type="term" value="F:heptose-1-phosphate adenylyltransferase activity"/>
    <property type="evidence" value="ECO:0007669"/>
    <property type="project" value="TreeGrafter"/>
</dbReference>
<accession>A0A238ZTG4</accession>
<proteinExistence type="predicted"/>
<reference evidence="4 5" key="1">
    <citation type="submission" date="2017-06" db="EMBL/GenBank/DDBJ databases">
        <authorList>
            <person name="Kim H.J."/>
            <person name="Triplett B.A."/>
        </authorList>
    </citation>
    <scope>NUCLEOTIDE SEQUENCE [LARGE SCALE GENOMIC DNA]</scope>
    <source>
        <strain evidence="4 5">DSM 13116</strain>
    </source>
</reference>
<dbReference type="InterPro" id="IPR011611">
    <property type="entry name" value="PfkB_dom"/>
</dbReference>
<dbReference type="EMBL" id="FZOC01000003">
    <property type="protein sequence ID" value="SNR86726.1"/>
    <property type="molecule type" value="Genomic_DNA"/>
</dbReference>
<dbReference type="Proteomes" id="UP000198324">
    <property type="component" value="Unassembled WGS sequence"/>
</dbReference>
<dbReference type="InterPro" id="IPR002173">
    <property type="entry name" value="Carboh/pur_kinase_PfkB_CS"/>
</dbReference>
<evidence type="ECO:0000313" key="4">
    <source>
        <dbReference type="EMBL" id="SNR86726.1"/>
    </source>
</evidence>
<dbReference type="PANTHER" id="PTHR46969:SF1">
    <property type="entry name" value="BIFUNCTIONAL PROTEIN HLDE"/>
    <property type="match status" value="1"/>
</dbReference>
<evidence type="ECO:0000256" key="2">
    <source>
        <dbReference type="ARBA" id="ARBA00022777"/>
    </source>
</evidence>